<keyword evidence="4" id="KW-1185">Reference proteome</keyword>
<keyword evidence="2" id="KW-1133">Transmembrane helix</keyword>
<dbReference type="EMBL" id="BSFP01000015">
    <property type="protein sequence ID" value="GLL01390.1"/>
    <property type="molecule type" value="Genomic_DNA"/>
</dbReference>
<name>A0A9W6NKY4_9ACTN</name>
<feature type="transmembrane region" description="Helical" evidence="2">
    <location>
        <begin position="180"/>
        <end position="200"/>
    </location>
</feature>
<proteinExistence type="predicted"/>
<evidence type="ECO:0000313" key="3">
    <source>
        <dbReference type="EMBL" id="GLL01390.1"/>
    </source>
</evidence>
<feature type="region of interest" description="Disordered" evidence="1">
    <location>
        <begin position="1"/>
        <end position="125"/>
    </location>
</feature>
<evidence type="ECO:0000256" key="1">
    <source>
        <dbReference type="SAM" id="MobiDB-lite"/>
    </source>
</evidence>
<feature type="compositionally biased region" description="Basic and acidic residues" evidence="1">
    <location>
        <begin position="39"/>
        <end position="50"/>
    </location>
</feature>
<feature type="compositionally biased region" description="Low complexity" evidence="1">
    <location>
        <begin position="86"/>
        <end position="110"/>
    </location>
</feature>
<comment type="caution">
    <text evidence="3">The sequence shown here is derived from an EMBL/GenBank/DDBJ whole genome shotgun (WGS) entry which is preliminary data.</text>
</comment>
<feature type="compositionally biased region" description="Low complexity" evidence="1">
    <location>
        <begin position="9"/>
        <end position="21"/>
    </location>
</feature>
<keyword evidence="2" id="KW-0812">Transmembrane</keyword>
<gene>
    <name evidence="3" type="ORF">GCM10017581_031310</name>
</gene>
<reference evidence="3" key="1">
    <citation type="journal article" date="2014" name="Int. J. Syst. Evol. Microbiol.">
        <title>Complete genome sequence of Corynebacterium casei LMG S-19264T (=DSM 44701T), isolated from a smear-ripened cheese.</title>
        <authorList>
            <consortium name="US DOE Joint Genome Institute (JGI-PGF)"/>
            <person name="Walter F."/>
            <person name="Albersmeier A."/>
            <person name="Kalinowski J."/>
            <person name="Ruckert C."/>
        </authorList>
    </citation>
    <scope>NUCLEOTIDE SEQUENCE</scope>
    <source>
        <strain evidence="3">VKM Ac-1321</strain>
    </source>
</reference>
<dbReference type="Proteomes" id="UP001143480">
    <property type="component" value="Unassembled WGS sequence"/>
</dbReference>
<evidence type="ECO:0000313" key="4">
    <source>
        <dbReference type="Proteomes" id="UP001143480"/>
    </source>
</evidence>
<sequence length="581" mass="60695">MDDGDKTEPAAPAAVTEAGPAIPRQRGPELFVEPPPSGPDRETLLERRPDLFVPGQPPAPATESVFAPPAGSGFAPPAPSEESVFAAPVPGAESASAPPAPATGVPAAEAGLESSPALTEPSTEPFGGRGPAMFAPAQGLPPVSAPPGLPAPGVAPIYWPAGVAPAVAAPPARRRRRWPVVSGVLVAAVLVLALVVWIAAQGPSGQRVALPAKAIPGRSGAAAAAAPPSNAEPTVGDKILATLTKQSKALLAGDQAGYLAGVGAGLQDGYNRRFGSLRAMGVRVWTPTLVDKPTQNADGTWSVLVRHDYCFGEGCVQQFPQVVQTSWTVAGDQATVAKYEQSSEPWDASALQTVVGRRVIVAGSGANASKLQRVATKADAAADVADRYSKWGPPPKWYIVYVAGEGEWKTWWDNGDIGASYDGYSTGPRGIVMQAADAGQTFLQVLLTHEFGHVVTVGEDYGTAEDWWMTEGIADYIADRDGTTTKGRLPDVRKFVKNGWDGKITMGPPPQNAPGWEIDARYGIALLAMTCLAKKYTEPKMLDFFGDVVRKNDSLEIASSTVLGTDWAGVETSCAQQVRNS</sequence>
<keyword evidence="2" id="KW-0472">Membrane</keyword>
<evidence type="ECO:0000256" key="2">
    <source>
        <dbReference type="SAM" id="Phobius"/>
    </source>
</evidence>
<protein>
    <recommendedName>
        <fullName evidence="5">Peptidase MA superfamily protein</fullName>
    </recommendedName>
</protein>
<organism evidence="3 4">
    <name type="scientific">Dactylosporangium matsuzakiense</name>
    <dbReference type="NCBI Taxonomy" id="53360"/>
    <lineage>
        <taxon>Bacteria</taxon>
        <taxon>Bacillati</taxon>
        <taxon>Actinomycetota</taxon>
        <taxon>Actinomycetes</taxon>
        <taxon>Micromonosporales</taxon>
        <taxon>Micromonosporaceae</taxon>
        <taxon>Dactylosporangium</taxon>
    </lineage>
</organism>
<reference evidence="3" key="2">
    <citation type="submission" date="2023-01" db="EMBL/GenBank/DDBJ databases">
        <authorList>
            <person name="Sun Q."/>
            <person name="Evtushenko L."/>
        </authorList>
    </citation>
    <scope>NUCLEOTIDE SEQUENCE</scope>
    <source>
        <strain evidence="3">VKM Ac-1321</strain>
    </source>
</reference>
<dbReference type="AlphaFoldDB" id="A0A9W6NKY4"/>
<accession>A0A9W6NKY4</accession>
<dbReference type="RefSeq" id="WP_261964074.1">
    <property type="nucleotide sequence ID" value="NZ_BAAAXA010000003.1"/>
</dbReference>
<evidence type="ECO:0008006" key="5">
    <source>
        <dbReference type="Google" id="ProtNLM"/>
    </source>
</evidence>
<feature type="compositionally biased region" description="Low complexity" evidence="1">
    <location>
        <begin position="66"/>
        <end position="75"/>
    </location>
</feature>